<dbReference type="Proteomes" id="UP001558652">
    <property type="component" value="Unassembled WGS sequence"/>
</dbReference>
<name>A0ABD0Y302_9HEMI</name>
<feature type="compositionally biased region" description="Acidic residues" evidence="9">
    <location>
        <begin position="681"/>
        <end position="698"/>
    </location>
</feature>
<evidence type="ECO:0000256" key="1">
    <source>
        <dbReference type="ARBA" id="ARBA00004180"/>
    </source>
</evidence>
<feature type="region of interest" description="Disordered" evidence="9">
    <location>
        <begin position="1054"/>
        <end position="1211"/>
    </location>
</feature>
<evidence type="ECO:0000256" key="5">
    <source>
        <dbReference type="ARBA" id="ARBA00022927"/>
    </source>
</evidence>
<evidence type="ECO:0000256" key="9">
    <source>
        <dbReference type="SAM" id="MobiDB-lite"/>
    </source>
</evidence>
<protein>
    <recommendedName>
        <fullName evidence="10">AP-3 complex subunit beta C-terminal domain-containing protein</fullName>
    </recommendedName>
</protein>
<dbReference type="GO" id="GO:0030659">
    <property type="term" value="C:cytoplasmic vesicle membrane"/>
    <property type="evidence" value="ECO:0007669"/>
    <property type="project" value="UniProtKB-SubCell"/>
</dbReference>
<gene>
    <name evidence="11" type="ORF">AAG570_004172</name>
</gene>
<keyword evidence="4" id="KW-0813">Transport</keyword>
<sequence length="1492" mass="165129">MASKRRNMFHKNKTQEATEKAVFNQPKQAMCHLSTVFIHNLGAAADLSHAPHLGNEAMTGHAGALVPVEQNNVQEVRQPRQPGDLRGLLRFAMEAGNVGDSNQPPEFRPLDPERRQFLENTLSSMTVDIIKELSVALGTLNSMKESNSSFDDTSPYANALDTILEYVDNLDIANDFIKLNGFAALSICLRCPWEDLRWRAAEAIAVCCQNNPTCQAKALEDNLLQPLLKMAENDPNDECKIKAFYAVSCIVRESEQGLAKFISLDGLSFMLRVMQLTIVKLQIKASFFLSTLVSRHPELKDSLYKMGFVEQLVALIQSEHSQAHEHIISSLLLLITDFQPAIIECRRPELHLQSCLVRLAQELRKEEAYRINWPLEHFAMANNGSYSNERPSISGGEIDYATDPASGGFFISDYKKKKSKLASVGHAGMSLLRSLPGSGGLHSGSNPRLGNDEGSSFVRHDDLKQMLDANKDGLKLEAMKRIIGMVAKGRDASELFPAVVKNVVSKNIEVKKLVYVYLVRYAEEQQDLALLSISTFQRALKDPNQLIRASALRVLSSIRVPVIVPIVMLAIKDSASDMSPYVRKTAAHAIPKLYSLDPEQKDELVHLIDKLLSDKTTLVVGSAVMAFEEVCPERIDLIHKNFRKLCNLLVDVDEWGQVVIINMLTRYARTQFVDPNKYDAGEDDDENRPFYDDDDIDEGKESKVKKPTVSLDPDYRLLLKNAKPLLQSRNASVVMAVAQLHHHLAPRGEVAVIAKSLVRLLRSHREVQSVVLNCIASVSTHRKGMFEPYLKSFFVRTSDATHIKLLKLEILTNLATETSISVILREFQTYISSPDKEFVAAAIQAIGRCASNIKEVTDSCLTGLVAMLSNRDEAVVAESVVVIKKLLQSQPSRHRDIIRSMARLMDTITVPAARASILWLLGEYSELVPTIAPDVLRKMAKSFINEEDIVKLQVLNLAVKLVLNNPGQTRLLCQYVFSLARYDQNYDIRDRSRFLRQFVFPANGDNKLSSHAKKIFLATKPAPLLQSKFINREPYQMGSLSHYLNTRAFGYHDLPPFPDEAPDSTARIVSPPSPPLQADITFEKKPSKVKSFYEESDSSPADESDSSEGESSKDDDEEEGEESGEDGSDEESNDSESSSETESEPTPTPQAPIGVDNAKKRSTIVASESDDSTEISSSDEGSDSEGESSGEKTPVKKQPPPKNKPSKPQSNLDLLLDLDDIAPSTPIMTPSLGGFLTPLSPMSTQERNVVDSVQLVSPSFVPLKRFEVLNKVSGSGLSIEARFTRQPHLYSPKMTTVELTFTNNSPKENFTDIKVSSKKVMQLSGLTMHDFAPISILAAGGTAVGTLGVDWNDSTQPLTFEVGWAEAPAGVGVTIRPPIGELVRAVAMPHSMFITEQGKLKGMNEHMVKFMLAGVRATLPQRVYEVTNMSLLPAVEPLIYRFCGQTLSSKSLVLLTIKFESMESNNIEVSANCEKLVIGSMLLNDIKSALKS</sequence>
<keyword evidence="8" id="KW-0968">Cytoplasmic vesicle</keyword>
<feature type="region of interest" description="Disordered" evidence="9">
    <location>
        <begin position="675"/>
        <end position="703"/>
    </location>
</feature>
<dbReference type="Pfam" id="PF14796">
    <property type="entry name" value="AP3B1_C"/>
    <property type="match status" value="1"/>
</dbReference>
<keyword evidence="7" id="KW-0472">Membrane</keyword>
<proteinExistence type="inferred from homology"/>
<evidence type="ECO:0000259" key="10">
    <source>
        <dbReference type="SMART" id="SM01355"/>
    </source>
</evidence>
<keyword evidence="5" id="KW-0653">Protein transport</keyword>
<keyword evidence="12" id="KW-1185">Reference proteome</keyword>
<dbReference type="Pfam" id="PF08609">
    <property type="entry name" value="Fes1"/>
    <property type="match status" value="1"/>
</dbReference>
<feature type="domain" description="AP-3 complex subunit beta C-terminal" evidence="10">
    <location>
        <begin position="1208"/>
        <end position="1356"/>
    </location>
</feature>
<evidence type="ECO:0000256" key="6">
    <source>
        <dbReference type="ARBA" id="ARBA00023034"/>
    </source>
</evidence>
<reference evidence="11 12" key="1">
    <citation type="submission" date="2024-07" db="EMBL/GenBank/DDBJ databases">
        <title>Chromosome-level genome assembly of the water stick insect Ranatra chinensis (Heteroptera: Nepidae).</title>
        <authorList>
            <person name="Liu X."/>
        </authorList>
    </citation>
    <scope>NUCLEOTIDE SEQUENCE [LARGE SCALE GENOMIC DNA]</scope>
    <source>
        <strain evidence="11">Cailab_2021Rc</strain>
        <tissue evidence="11">Muscle</tissue>
    </source>
</reference>
<dbReference type="SUPFAM" id="SSF48371">
    <property type="entry name" value="ARM repeat"/>
    <property type="match status" value="2"/>
</dbReference>
<dbReference type="InterPro" id="IPR029390">
    <property type="entry name" value="AP3B_C"/>
</dbReference>
<dbReference type="Pfam" id="PF24080">
    <property type="entry name" value="AP3B1_C_2"/>
    <property type="match status" value="1"/>
</dbReference>
<organism evidence="11 12">
    <name type="scientific">Ranatra chinensis</name>
    <dbReference type="NCBI Taxonomy" id="642074"/>
    <lineage>
        <taxon>Eukaryota</taxon>
        <taxon>Metazoa</taxon>
        <taxon>Ecdysozoa</taxon>
        <taxon>Arthropoda</taxon>
        <taxon>Hexapoda</taxon>
        <taxon>Insecta</taxon>
        <taxon>Pterygota</taxon>
        <taxon>Neoptera</taxon>
        <taxon>Paraneoptera</taxon>
        <taxon>Hemiptera</taxon>
        <taxon>Heteroptera</taxon>
        <taxon>Panheteroptera</taxon>
        <taxon>Nepomorpha</taxon>
        <taxon>Nepidae</taxon>
        <taxon>Ranatrinae</taxon>
        <taxon>Ranatra</taxon>
    </lineage>
</organism>
<evidence type="ECO:0000313" key="11">
    <source>
        <dbReference type="EMBL" id="KAL1117857.1"/>
    </source>
</evidence>
<dbReference type="InterPro" id="IPR002553">
    <property type="entry name" value="Clathrin/coatomer_adapt-like_N"/>
</dbReference>
<dbReference type="InterPro" id="IPR013918">
    <property type="entry name" value="Nucleotide_exch_fac_Fes1"/>
</dbReference>
<comment type="caution">
    <text evidence="11">The sequence shown here is derived from an EMBL/GenBank/DDBJ whole genome shotgun (WGS) entry which is preliminary data.</text>
</comment>
<dbReference type="GO" id="GO:0015031">
    <property type="term" value="P:protein transport"/>
    <property type="evidence" value="ECO:0007669"/>
    <property type="project" value="UniProtKB-KW"/>
</dbReference>
<feature type="compositionally biased region" description="Acidic residues" evidence="9">
    <location>
        <begin position="1094"/>
        <end position="1143"/>
    </location>
</feature>
<dbReference type="GO" id="GO:0005794">
    <property type="term" value="C:Golgi apparatus"/>
    <property type="evidence" value="ECO:0007669"/>
    <property type="project" value="UniProtKB-SubCell"/>
</dbReference>
<accession>A0ABD0Y302</accession>
<dbReference type="SMART" id="SM01355">
    <property type="entry name" value="AP3B1_C"/>
    <property type="match status" value="1"/>
</dbReference>
<evidence type="ECO:0000256" key="7">
    <source>
        <dbReference type="ARBA" id="ARBA00023136"/>
    </source>
</evidence>
<evidence type="ECO:0000256" key="2">
    <source>
        <dbReference type="ARBA" id="ARBA00004555"/>
    </source>
</evidence>
<evidence type="ECO:0000256" key="8">
    <source>
        <dbReference type="ARBA" id="ARBA00023329"/>
    </source>
</evidence>
<dbReference type="InterPro" id="IPR011989">
    <property type="entry name" value="ARM-like"/>
</dbReference>
<dbReference type="Gene3D" id="1.25.10.10">
    <property type="entry name" value="Leucine-rich Repeat Variant"/>
    <property type="match status" value="2"/>
</dbReference>
<dbReference type="PANTHER" id="PTHR11134">
    <property type="entry name" value="ADAPTOR COMPLEX SUBUNIT BETA FAMILY MEMBER"/>
    <property type="match status" value="1"/>
</dbReference>
<keyword evidence="6" id="KW-0333">Golgi apparatus</keyword>
<evidence type="ECO:0000313" key="12">
    <source>
        <dbReference type="Proteomes" id="UP001558652"/>
    </source>
</evidence>
<comment type="similarity">
    <text evidence="3">Belongs to the adaptor complexes large subunit family.</text>
</comment>
<dbReference type="InterPro" id="IPR016024">
    <property type="entry name" value="ARM-type_fold"/>
</dbReference>
<comment type="subcellular location">
    <subcellularLocation>
        <location evidence="1">Cytoplasmic vesicle membrane</location>
        <topology evidence="1">Peripheral membrane protein</topology>
        <orientation evidence="1">Cytoplasmic side</orientation>
    </subcellularLocation>
    <subcellularLocation>
        <location evidence="2">Golgi apparatus</location>
    </subcellularLocation>
</comment>
<dbReference type="EMBL" id="JBFDAA010000015">
    <property type="protein sequence ID" value="KAL1117857.1"/>
    <property type="molecule type" value="Genomic_DNA"/>
</dbReference>
<dbReference type="InterPro" id="IPR026739">
    <property type="entry name" value="AP_beta"/>
</dbReference>
<evidence type="ECO:0000256" key="3">
    <source>
        <dbReference type="ARBA" id="ARBA00006613"/>
    </source>
</evidence>
<dbReference type="InterPro" id="IPR056314">
    <property type="entry name" value="AP3B1/2_C"/>
</dbReference>
<evidence type="ECO:0000256" key="4">
    <source>
        <dbReference type="ARBA" id="ARBA00022448"/>
    </source>
</evidence>
<dbReference type="Pfam" id="PF01602">
    <property type="entry name" value="Adaptin_N"/>
    <property type="match status" value="1"/>
</dbReference>